<comment type="caution">
    <text evidence="2">The sequence shown here is derived from an EMBL/GenBank/DDBJ whole genome shotgun (WGS) entry which is preliminary data.</text>
</comment>
<evidence type="ECO:0000313" key="3">
    <source>
        <dbReference type="Proteomes" id="UP001140949"/>
    </source>
</evidence>
<dbReference type="AlphaFoldDB" id="A0AAX6DHF8"/>
<name>A0AAX6DHF8_IRIPA</name>
<evidence type="ECO:0000313" key="2">
    <source>
        <dbReference type="EMBL" id="KAJ6791184.1"/>
    </source>
</evidence>
<reference evidence="2" key="1">
    <citation type="journal article" date="2023" name="GigaByte">
        <title>Genome assembly of the bearded iris, Iris pallida Lam.</title>
        <authorList>
            <person name="Bruccoleri R.E."/>
            <person name="Oakeley E.J."/>
            <person name="Faust A.M.E."/>
            <person name="Altorfer M."/>
            <person name="Dessus-Babus S."/>
            <person name="Burckhardt D."/>
            <person name="Oertli M."/>
            <person name="Naumann U."/>
            <person name="Petersen F."/>
            <person name="Wong J."/>
        </authorList>
    </citation>
    <scope>NUCLEOTIDE SEQUENCE</scope>
    <source>
        <strain evidence="2">GSM-AAB239-AS_SAM_17_03QT</strain>
    </source>
</reference>
<feature type="region of interest" description="Disordered" evidence="1">
    <location>
        <begin position="41"/>
        <end position="61"/>
    </location>
</feature>
<keyword evidence="3" id="KW-1185">Reference proteome</keyword>
<gene>
    <name evidence="2" type="ORF">M6B38_245970</name>
</gene>
<protein>
    <submittedName>
        <fullName evidence="2">G3BP-like protein</fullName>
    </submittedName>
</protein>
<sequence length="104" mass="11301">MLGEETQAGEYLAPGHVLVEEIQASSYAATVHAEESDIIDDYSVPEPQEVVSEHDDRTDEIPVEEPVASLPNSTSRVPSGFFSFSFCASHDALILTVTTCERTT</sequence>
<dbReference type="Proteomes" id="UP001140949">
    <property type="component" value="Unassembled WGS sequence"/>
</dbReference>
<feature type="compositionally biased region" description="Basic and acidic residues" evidence="1">
    <location>
        <begin position="51"/>
        <end position="60"/>
    </location>
</feature>
<organism evidence="2 3">
    <name type="scientific">Iris pallida</name>
    <name type="common">Sweet iris</name>
    <dbReference type="NCBI Taxonomy" id="29817"/>
    <lineage>
        <taxon>Eukaryota</taxon>
        <taxon>Viridiplantae</taxon>
        <taxon>Streptophyta</taxon>
        <taxon>Embryophyta</taxon>
        <taxon>Tracheophyta</taxon>
        <taxon>Spermatophyta</taxon>
        <taxon>Magnoliopsida</taxon>
        <taxon>Liliopsida</taxon>
        <taxon>Asparagales</taxon>
        <taxon>Iridaceae</taxon>
        <taxon>Iridoideae</taxon>
        <taxon>Irideae</taxon>
        <taxon>Iris</taxon>
    </lineage>
</organism>
<evidence type="ECO:0000256" key="1">
    <source>
        <dbReference type="SAM" id="MobiDB-lite"/>
    </source>
</evidence>
<dbReference type="EMBL" id="JANAVB010044619">
    <property type="protein sequence ID" value="KAJ6791184.1"/>
    <property type="molecule type" value="Genomic_DNA"/>
</dbReference>
<reference evidence="2" key="2">
    <citation type="submission" date="2023-04" db="EMBL/GenBank/DDBJ databases">
        <authorList>
            <person name="Bruccoleri R.E."/>
            <person name="Oakeley E.J."/>
            <person name="Faust A.-M."/>
            <person name="Dessus-Babus S."/>
            <person name="Altorfer M."/>
            <person name="Burckhardt D."/>
            <person name="Oertli M."/>
            <person name="Naumann U."/>
            <person name="Petersen F."/>
            <person name="Wong J."/>
        </authorList>
    </citation>
    <scope>NUCLEOTIDE SEQUENCE</scope>
    <source>
        <strain evidence="2">GSM-AAB239-AS_SAM_17_03QT</strain>
        <tissue evidence="2">Leaf</tissue>
    </source>
</reference>
<accession>A0AAX6DHF8</accession>
<proteinExistence type="predicted"/>